<proteinExistence type="predicted"/>
<keyword evidence="2" id="KW-1185">Reference proteome</keyword>
<keyword evidence="1" id="KW-0456">Lyase</keyword>
<organism evidence="1 2">
    <name type="scientific">Aminithiophilus ramosus</name>
    <dbReference type="NCBI Taxonomy" id="3029084"/>
    <lineage>
        <taxon>Bacteria</taxon>
        <taxon>Thermotogati</taxon>
        <taxon>Synergistota</taxon>
        <taxon>Synergistia</taxon>
        <taxon>Synergistales</taxon>
        <taxon>Aminithiophilaceae</taxon>
        <taxon>Aminithiophilus</taxon>
    </lineage>
</organism>
<dbReference type="Gene3D" id="3.90.228.20">
    <property type="match status" value="1"/>
</dbReference>
<dbReference type="KEGG" id="aram:KAR29_00400"/>
<dbReference type="EC" id="4.1.1.49" evidence="1"/>
<dbReference type="RefSeq" id="WP_274373682.1">
    <property type="nucleotide sequence ID" value="NZ_CP072943.1"/>
</dbReference>
<accession>A0A9Q7A8A5</accession>
<dbReference type="Pfam" id="PF01293">
    <property type="entry name" value="PEPCK_ATP"/>
    <property type="match status" value="1"/>
</dbReference>
<dbReference type="InterPro" id="IPR001272">
    <property type="entry name" value="PEP_carboxykinase_ATP"/>
</dbReference>
<evidence type="ECO:0000313" key="2">
    <source>
        <dbReference type="Proteomes" id="UP000671879"/>
    </source>
</evidence>
<dbReference type="Proteomes" id="UP000671879">
    <property type="component" value="Chromosome"/>
</dbReference>
<evidence type="ECO:0000313" key="1">
    <source>
        <dbReference type="EMBL" id="QTX32446.1"/>
    </source>
</evidence>
<dbReference type="GO" id="GO:0005829">
    <property type="term" value="C:cytosol"/>
    <property type="evidence" value="ECO:0007669"/>
    <property type="project" value="TreeGrafter"/>
</dbReference>
<dbReference type="GO" id="GO:0005524">
    <property type="term" value="F:ATP binding"/>
    <property type="evidence" value="ECO:0007669"/>
    <property type="project" value="InterPro"/>
</dbReference>
<dbReference type="NCBIfam" id="NF006821">
    <property type="entry name" value="PRK09344.1-3"/>
    <property type="match status" value="1"/>
</dbReference>
<dbReference type="InterPro" id="IPR013035">
    <property type="entry name" value="PEP_carboxykinase_C"/>
</dbReference>
<sequence length="502" mass="57210">MFDEGSRDVLSERLKHPVCRSLLRDVTDEELRALAAHELVPNNQESSLYVTRIRSRSKEFTELVYDLDESHLLLLQQVWGYLRWQQMIRVTSRIGSPAGAEILTNLYVTRRYARIAQMYSYNFYPQTDEDFADIVTVVVPEWHQRKILAFPQERVTYILGSDYYGEAKMATLRMAMHIVREELQGLGLHAGSKIVRVRDKSEGLTEKGLLVFGLSGTGKTTITTADHGFEAPEGVEVLQDDINLLLPDGTSLGTERNYYIKTDNVSKQEPLLVAARDRRAILENVWVDDDGDVDFDNHAISTNGRGLVPRDAIPNTSERIDLPRVDVLLFNMRRYDIPPLGRLISPEQAAAYFMLGESTITSAEDPSRVGQAKRVVGFDPFVVNRPHTNGNRLLQILRNNDHIRCYVLNTGRIGGRDGLNVTPDVTFNSIEALLRENLTWRYDDILGYEVPERLPFDGGEAYDPYRHYSREEYAKVIGALRKERRDYLATFKGLAREIIDAV</sequence>
<reference evidence="2" key="1">
    <citation type="submission" date="2021-04" db="EMBL/GenBank/DDBJ databases">
        <title>A novel Synergistetes isolate from a pyrite-forming mixed culture.</title>
        <authorList>
            <person name="Bunk B."/>
            <person name="Sproer C."/>
            <person name="Spring S."/>
            <person name="Pester M."/>
        </authorList>
    </citation>
    <scope>NUCLEOTIDE SEQUENCE [LARGE SCALE GENOMIC DNA]</scope>
    <source>
        <strain evidence="2">J.5.4.2-T.3.5.2</strain>
    </source>
</reference>
<protein>
    <submittedName>
        <fullName evidence="1">Phosphoenolpyruvate carboxykinase</fullName>
        <ecNumber evidence="1">4.1.1.49</ecNumber>
    </submittedName>
</protein>
<dbReference type="GO" id="GO:0004612">
    <property type="term" value="F:phosphoenolpyruvate carboxykinase (ATP) activity"/>
    <property type="evidence" value="ECO:0007669"/>
    <property type="project" value="UniProtKB-EC"/>
</dbReference>
<dbReference type="EMBL" id="CP072943">
    <property type="protein sequence ID" value="QTX32446.1"/>
    <property type="molecule type" value="Genomic_DNA"/>
</dbReference>
<dbReference type="PANTHER" id="PTHR30031">
    <property type="entry name" value="PHOSPHOENOLPYRUVATE CARBOXYKINASE ATP"/>
    <property type="match status" value="1"/>
</dbReference>
<name>A0A9Q7A8A5_9BACT</name>
<dbReference type="SUPFAM" id="SSF53795">
    <property type="entry name" value="PEP carboxykinase-like"/>
    <property type="match status" value="1"/>
</dbReference>
<dbReference type="Gene3D" id="2.170.8.10">
    <property type="entry name" value="Phosphoenolpyruvate Carboxykinase, domain 2"/>
    <property type="match status" value="1"/>
</dbReference>
<dbReference type="PANTHER" id="PTHR30031:SF0">
    <property type="entry name" value="PHOSPHOENOLPYRUVATE CARBOXYKINASE (ATP)"/>
    <property type="match status" value="1"/>
</dbReference>
<gene>
    <name evidence="1" type="ORF">KAR29_00400</name>
</gene>
<dbReference type="AlphaFoldDB" id="A0A9Q7A8A5"/>
<dbReference type="GO" id="GO:0006094">
    <property type="term" value="P:gluconeogenesis"/>
    <property type="evidence" value="ECO:0007669"/>
    <property type="project" value="InterPro"/>
</dbReference>